<feature type="transmembrane region" description="Helical" evidence="1">
    <location>
        <begin position="353"/>
        <end position="374"/>
    </location>
</feature>
<dbReference type="VEuPathDB" id="TrichDB:TRFO_42730"/>
<proteinExistence type="predicted"/>
<dbReference type="EMBL" id="MLAK01000278">
    <property type="protein sequence ID" value="OHT15053.1"/>
    <property type="molecule type" value="Genomic_DNA"/>
</dbReference>
<gene>
    <name evidence="3" type="ORF">TRFO_42730</name>
</gene>
<feature type="chain" id="PRO_5012068650" description="Intimal thickness related receptor IRP domain-containing protein" evidence="2">
    <location>
        <begin position="18"/>
        <end position="458"/>
    </location>
</feature>
<dbReference type="PANTHER" id="PTHR21229">
    <property type="entry name" value="LUNG SEVEN TRANSMEMBRANE RECEPTOR"/>
    <property type="match status" value="1"/>
</dbReference>
<dbReference type="GO" id="GO:0016020">
    <property type="term" value="C:membrane"/>
    <property type="evidence" value="ECO:0007669"/>
    <property type="project" value="InterPro"/>
</dbReference>
<feature type="transmembrane region" description="Helical" evidence="1">
    <location>
        <begin position="326"/>
        <end position="347"/>
    </location>
</feature>
<evidence type="ECO:0008006" key="5">
    <source>
        <dbReference type="Google" id="ProtNLM"/>
    </source>
</evidence>
<reference evidence="3" key="1">
    <citation type="submission" date="2016-10" db="EMBL/GenBank/DDBJ databases">
        <authorList>
            <person name="Benchimol M."/>
            <person name="Almeida L.G."/>
            <person name="Vasconcelos A.T."/>
            <person name="Perreira-Neves A."/>
            <person name="Rosa I.A."/>
            <person name="Tasca T."/>
            <person name="Bogo M.R."/>
            <person name="de Souza W."/>
        </authorList>
    </citation>
    <scope>NUCLEOTIDE SEQUENCE [LARGE SCALE GENOMIC DNA]</scope>
    <source>
        <strain evidence="3">K</strain>
    </source>
</reference>
<accession>A0A1J4KZN3</accession>
<dbReference type="OrthoDB" id="2016402at2759"/>
<organism evidence="3 4">
    <name type="scientific">Tritrichomonas foetus</name>
    <dbReference type="NCBI Taxonomy" id="1144522"/>
    <lineage>
        <taxon>Eukaryota</taxon>
        <taxon>Metamonada</taxon>
        <taxon>Parabasalia</taxon>
        <taxon>Tritrichomonadida</taxon>
        <taxon>Tritrichomonadidae</taxon>
        <taxon>Tritrichomonas</taxon>
    </lineage>
</organism>
<dbReference type="InterPro" id="IPR009637">
    <property type="entry name" value="GPR107/GPR108-like"/>
</dbReference>
<feature type="transmembrane region" description="Helical" evidence="1">
    <location>
        <begin position="139"/>
        <end position="158"/>
    </location>
</feature>
<evidence type="ECO:0000313" key="4">
    <source>
        <dbReference type="Proteomes" id="UP000179807"/>
    </source>
</evidence>
<name>A0A1J4KZN3_9EUKA</name>
<evidence type="ECO:0000256" key="2">
    <source>
        <dbReference type="SAM" id="SignalP"/>
    </source>
</evidence>
<evidence type="ECO:0000313" key="3">
    <source>
        <dbReference type="EMBL" id="OHT15053.1"/>
    </source>
</evidence>
<feature type="signal peptide" evidence="2">
    <location>
        <begin position="1"/>
        <end position="17"/>
    </location>
</feature>
<dbReference type="AlphaFoldDB" id="A0A1J4KZN3"/>
<dbReference type="GO" id="GO:0005794">
    <property type="term" value="C:Golgi apparatus"/>
    <property type="evidence" value="ECO:0007669"/>
    <property type="project" value="TreeGrafter"/>
</dbReference>
<protein>
    <recommendedName>
        <fullName evidence="5">Intimal thickness related receptor IRP domain-containing protein</fullName>
    </recommendedName>
</protein>
<keyword evidence="1" id="KW-1133">Transmembrane helix</keyword>
<dbReference type="Proteomes" id="UP000179807">
    <property type="component" value="Unassembled WGS sequence"/>
</dbReference>
<feature type="transmembrane region" description="Helical" evidence="1">
    <location>
        <begin position="264"/>
        <end position="286"/>
    </location>
</feature>
<dbReference type="RefSeq" id="XP_068368189.1">
    <property type="nucleotide sequence ID" value="XM_068514463.1"/>
</dbReference>
<feature type="transmembrane region" description="Helical" evidence="1">
    <location>
        <begin position="240"/>
        <end position="258"/>
    </location>
</feature>
<keyword evidence="1" id="KW-0472">Membrane</keyword>
<comment type="caution">
    <text evidence="3">The sequence shown here is derived from an EMBL/GenBank/DDBJ whole genome shotgun (WGS) entry which is preliminary data.</text>
</comment>
<sequence length="458" mass="52606">MFLLNLLFTTAFRGSFSVQPNRGFVSLSRRFGFQAGGNYSIDFYDAKTDSILVLIAQEDEATQYMSYVNEINHCKSGTNIKYVDIVPITNGEGHVFHKIDEDGMYYTILSSCTSDSGYSFTLQYINPNSYLSSDEQPCLITMPIVTAIVWGLFILWMVNWIMNFSLKNSLHIYMTAGIFLSAIYYCLFLFEVIKTNKTDNDSPIFIARKVFRVLQETVLLSAFLMASEGWCIIKNDISKLQMIICCVVSVCVTVPFAVNDFATLSRNGIFITIFAIAVSNILFIVFMSNNTRRAREYVAAHLYVIAEEGIDPVTTPVYKKFQLFRYVTLSMLTYFFVLVTRSMYSMIWPTPMWVIQLIYDVIMIVLISIIAFVFRMKKDTINGYMMIGDEEQEPRIFDRTDLETIDYTHVEGSTRPYEEGMQLPAQPFITNNKKAKKKKSEDENEEKNLELLGENLKL</sequence>
<evidence type="ECO:0000256" key="1">
    <source>
        <dbReference type="SAM" id="Phobius"/>
    </source>
</evidence>
<keyword evidence="1" id="KW-0812">Transmembrane</keyword>
<keyword evidence="2" id="KW-0732">Signal</keyword>
<dbReference type="GeneID" id="94849167"/>
<feature type="transmembrane region" description="Helical" evidence="1">
    <location>
        <begin position="213"/>
        <end position="233"/>
    </location>
</feature>
<keyword evidence="4" id="KW-1185">Reference proteome</keyword>
<dbReference type="PANTHER" id="PTHR21229:SF1">
    <property type="entry name" value="GH17801P"/>
    <property type="match status" value="1"/>
</dbReference>
<feature type="transmembrane region" description="Helical" evidence="1">
    <location>
        <begin position="170"/>
        <end position="193"/>
    </location>
</feature>